<dbReference type="AlphaFoldDB" id="A0A179A154"/>
<dbReference type="GeneID" id="30005097"/>
<feature type="region of interest" description="Disordered" evidence="1">
    <location>
        <begin position="70"/>
        <end position="96"/>
    </location>
</feature>
<protein>
    <submittedName>
        <fullName evidence="2">Uncharacterized protein</fullName>
    </submittedName>
</protein>
<evidence type="ECO:0000313" key="2">
    <source>
        <dbReference type="EMBL" id="OAP64955.1"/>
    </source>
</evidence>
<dbReference type="Proteomes" id="UP000078343">
    <property type="component" value="Unassembled WGS sequence"/>
</dbReference>
<organism evidence="2 3">
    <name type="scientific">Fonsecaea erecta</name>
    <dbReference type="NCBI Taxonomy" id="1367422"/>
    <lineage>
        <taxon>Eukaryota</taxon>
        <taxon>Fungi</taxon>
        <taxon>Dikarya</taxon>
        <taxon>Ascomycota</taxon>
        <taxon>Pezizomycotina</taxon>
        <taxon>Eurotiomycetes</taxon>
        <taxon>Chaetothyriomycetidae</taxon>
        <taxon>Chaetothyriales</taxon>
        <taxon>Herpotrichiellaceae</taxon>
        <taxon>Fonsecaea</taxon>
    </lineage>
</organism>
<sequence>MDGCSNMPSRTAAEEEAGQNLCEFWARAWQEHDAALALQQMRNGTLWLSSTHIPPTNGLSCRRGVPAAEAAALDRALPSTEDTESEPENSVSRASSCQGLTFQRAAEGLHPTPCPTNALKLTEEAKRRVQDTILYSPAYKAGRGNKGVPHPRAAQKTVGAAGHRTTREAAASDVDARGRVAKAPTRGTTVAMNLKRSNGLKSARIQSLLKG</sequence>
<evidence type="ECO:0000256" key="1">
    <source>
        <dbReference type="SAM" id="MobiDB-lite"/>
    </source>
</evidence>
<reference evidence="2 3" key="1">
    <citation type="submission" date="2016-04" db="EMBL/GenBank/DDBJ databases">
        <title>Draft genome of Fonsecaea erecta CBS 125763.</title>
        <authorList>
            <person name="Weiss V.A."/>
            <person name="Vicente V.A."/>
            <person name="Raittz R.T."/>
            <person name="Moreno L.F."/>
            <person name="De Souza E.M."/>
            <person name="Pedrosa F.O."/>
            <person name="Steffens M.B."/>
            <person name="Faoro H."/>
            <person name="Tadra-Sfeir M.Z."/>
            <person name="Najafzadeh M.J."/>
            <person name="Felipe M.S."/>
            <person name="Teixeira M."/>
            <person name="Sun J."/>
            <person name="Xi L."/>
            <person name="Gomes R."/>
            <person name="De Azevedo C.M."/>
            <person name="Salgado C.G."/>
            <person name="Da Silva M.B."/>
            <person name="Nascimento M.F."/>
            <person name="Queiroz-Telles F."/>
            <person name="Attili D.S."/>
            <person name="Gorbushina A."/>
        </authorList>
    </citation>
    <scope>NUCLEOTIDE SEQUENCE [LARGE SCALE GENOMIC DNA]</scope>
    <source>
        <strain evidence="2 3">CBS 125763</strain>
    </source>
</reference>
<dbReference type="EMBL" id="LVYI01000001">
    <property type="protein sequence ID" value="OAP64955.1"/>
    <property type="molecule type" value="Genomic_DNA"/>
</dbReference>
<dbReference type="OrthoDB" id="10404187at2759"/>
<gene>
    <name evidence="2" type="ORF">AYL99_00927</name>
</gene>
<dbReference type="RefSeq" id="XP_018698322.1">
    <property type="nucleotide sequence ID" value="XM_018832443.1"/>
</dbReference>
<accession>A0A179A154</accession>
<name>A0A179A154_9EURO</name>
<keyword evidence="3" id="KW-1185">Reference proteome</keyword>
<feature type="region of interest" description="Disordered" evidence="1">
    <location>
        <begin position="140"/>
        <end position="165"/>
    </location>
</feature>
<proteinExistence type="predicted"/>
<comment type="caution">
    <text evidence="2">The sequence shown here is derived from an EMBL/GenBank/DDBJ whole genome shotgun (WGS) entry which is preliminary data.</text>
</comment>
<evidence type="ECO:0000313" key="3">
    <source>
        <dbReference type="Proteomes" id="UP000078343"/>
    </source>
</evidence>